<proteinExistence type="predicted"/>
<comment type="caution">
    <text evidence="2">The sequence shown here is derived from an EMBL/GenBank/DDBJ whole genome shotgun (WGS) entry which is preliminary data.</text>
</comment>
<evidence type="ECO:0000256" key="1">
    <source>
        <dbReference type="SAM" id="MobiDB-lite"/>
    </source>
</evidence>
<gene>
    <name evidence="2" type="ORF">GCM10009539_58280</name>
</gene>
<feature type="region of interest" description="Disordered" evidence="1">
    <location>
        <begin position="1"/>
        <end position="38"/>
    </location>
</feature>
<dbReference type="EMBL" id="BAAAGX010000023">
    <property type="protein sequence ID" value="GAA0264294.1"/>
    <property type="molecule type" value="Genomic_DNA"/>
</dbReference>
<keyword evidence="3" id="KW-1185">Reference proteome</keyword>
<accession>A0ABN0UX78</accession>
<reference evidence="2 3" key="1">
    <citation type="journal article" date="2019" name="Int. J. Syst. Evol. Microbiol.">
        <title>The Global Catalogue of Microorganisms (GCM) 10K type strain sequencing project: providing services to taxonomists for standard genome sequencing and annotation.</title>
        <authorList>
            <consortium name="The Broad Institute Genomics Platform"/>
            <consortium name="The Broad Institute Genome Sequencing Center for Infectious Disease"/>
            <person name="Wu L."/>
            <person name="Ma J."/>
        </authorList>
    </citation>
    <scope>NUCLEOTIDE SEQUENCE [LARGE SCALE GENOMIC DNA]</scope>
    <source>
        <strain evidence="2 3">JCM 10425</strain>
    </source>
</reference>
<protein>
    <submittedName>
        <fullName evidence="2">Uncharacterized protein</fullName>
    </submittedName>
</protein>
<dbReference type="Proteomes" id="UP001500967">
    <property type="component" value="Unassembled WGS sequence"/>
</dbReference>
<name>A0ABN0UX78_9ACTN</name>
<dbReference type="RefSeq" id="WP_344652105.1">
    <property type="nucleotide sequence ID" value="NZ_BAAAGX010000023.1"/>
</dbReference>
<sequence>MTSVRQQREGIAKQPEATRKRTPSQPRARRSSADIGPSKLAQVRLRADEMDALQLVMRTLGLASTSDALREGLRLLAHEAAEVEAAKEIRAFYGKGPAPLPDGVAPPTEAELAAADEIEW</sequence>
<organism evidence="2 3">
    <name type="scientific">Cryptosporangium japonicum</name>
    <dbReference type="NCBI Taxonomy" id="80872"/>
    <lineage>
        <taxon>Bacteria</taxon>
        <taxon>Bacillati</taxon>
        <taxon>Actinomycetota</taxon>
        <taxon>Actinomycetes</taxon>
        <taxon>Cryptosporangiales</taxon>
        <taxon>Cryptosporangiaceae</taxon>
        <taxon>Cryptosporangium</taxon>
    </lineage>
</organism>
<evidence type="ECO:0000313" key="2">
    <source>
        <dbReference type="EMBL" id="GAA0264294.1"/>
    </source>
</evidence>
<feature type="compositionally biased region" description="Basic and acidic residues" evidence="1">
    <location>
        <begin position="1"/>
        <end position="19"/>
    </location>
</feature>
<evidence type="ECO:0000313" key="3">
    <source>
        <dbReference type="Proteomes" id="UP001500967"/>
    </source>
</evidence>